<dbReference type="PIRSF" id="PIRSF006170">
    <property type="entry name" value="YfgM"/>
    <property type="match status" value="1"/>
</dbReference>
<gene>
    <name evidence="11" type="ORF">C8D91_0950</name>
</gene>
<feature type="transmembrane region" description="Helical" evidence="9">
    <location>
        <begin position="23"/>
        <end position="41"/>
    </location>
</feature>
<keyword evidence="12" id="KW-1185">Reference proteome</keyword>
<keyword evidence="6" id="KW-0143">Chaperone</keyword>
<evidence type="ECO:0000256" key="2">
    <source>
        <dbReference type="ARBA" id="ARBA00022475"/>
    </source>
</evidence>
<comment type="caution">
    <text evidence="11">The sequence shown here is derived from an EMBL/GenBank/DDBJ whole genome shotgun (WGS) entry which is preliminary data.</text>
</comment>
<evidence type="ECO:0000256" key="8">
    <source>
        <dbReference type="ARBA" id="ARBA00024235"/>
    </source>
</evidence>
<evidence type="ECO:0000256" key="9">
    <source>
        <dbReference type="SAM" id="Phobius"/>
    </source>
</evidence>
<keyword evidence="2" id="KW-1003">Cell membrane</keyword>
<evidence type="ECO:0000256" key="5">
    <source>
        <dbReference type="ARBA" id="ARBA00023136"/>
    </source>
</evidence>
<dbReference type="SUPFAM" id="SSF48452">
    <property type="entry name" value="TPR-like"/>
    <property type="match status" value="1"/>
</dbReference>
<keyword evidence="5 9" id="KW-0472">Membrane</keyword>
<dbReference type="Proteomes" id="UP000295724">
    <property type="component" value="Unassembled WGS sequence"/>
</dbReference>
<keyword evidence="3 9" id="KW-0812">Transmembrane</keyword>
<dbReference type="PANTHER" id="PTHR38035">
    <property type="entry name" value="UPF0070 PROTEIN YFGM"/>
    <property type="match status" value="1"/>
</dbReference>
<dbReference type="Gene3D" id="1.25.40.10">
    <property type="entry name" value="Tetratricopeptide repeat domain"/>
    <property type="match status" value="1"/>
</dbReference>
<sequence length="211" mass="23515">MAFEEYDDYEQEQLVKEWLNKNWLTIVAGIALGIGGLWGYGQWQVSQSNNIKAAAEEFVQIEQLLSLGELTEAEKMIADYEAQYGSNIYVVKARLMAAGKLVEQDKIAEAKVQYQTLIDAKPEKSIAEMARLRLARLLVSEGDYTAALTHLDKVQSQAYQTIVEEVVGDVFLAQGELNKAKDAYQLALNEGEGYSGRQIVEMKLADVKAAK</sequence>
<dbReference type="Pfam" id="PF09976">
    <property type="entry name" value="TPR_21"/>
    <property type="match status" value="1"/>
</dbReference>
<name>A0A4R6XVM3_9GAMM</name>
<dbReference type="AlphaFoldDB" id="A0A4R6XVM3"/>
<dbReference type="InterPro" id="IPR011990">
    <property type="entry name" value="TPR-like_helical_dom_sf"/>
</dbReference>
<dbReference type="InterPro" id="IPR018704">
    <property type="entry name" value="SecYEG/CpoB_TPR"/>
</dbReference>
<keyword evidence="4 9" id="KW-1133">Transmembrane helix</keyword>
<evidence type="ECO:0000256" key="7">
    <source>
        <dbReference type="ARBA" id="ARBA00024197"/>
    </source>
</evidence>
<evidence type="ECO:0000256" key="4">
    <source>
        <dbReference type="ARBA" id="ARBA00022989"/>
    </source>
</evidence>
<proteinExistence type="inferred from homology"/>
<dbReference type="RefSeq" id="WP_099019100.1">
    <property type="nucleotide sequence ID" value="NZ_NIHB01000002.1"/>
</dbReference>
<evidence type="ECO:0000256" key="1">
    <source>
        <dbReference type="ARBA" id="ARBA00004401"/>
    </source>
</evidence>
<feature type="domain" description="Ancillary SecYEG translocon subunit/Cell division coordinator CpoB TPR" evidence="10">
    <location>
        <begin position="16"/>
        <end position="208"/>
    </location>
</feature>
<dbReference type="InterPro" id="IPR026039">
    <property type="entry name" value="YfgM"/>
</dbReference>
<dbReference type="PANTHER" id="PTHR38035:SF1">
    <property type="entry name" value="ANCILLARY SECYEG TRANSLOCON SUBUNIT"/>
    <property type="match status" value="1"/>
</dbReference>
<comment type="subcellular location">
    <subcellularLocation>
        <location evidence="1">Cell membrane</location>
        <topology evidence="1">Single-pass type II membrane protein</topology>
    </subcellularLocation>
</comment>
<dbReference type="OrthoDB" id="9789675at2"/>
<accession>A0A4R6XVM3</accession>
<organism evidence="11 12">
    <name type="scientific">Marinicella litoralis</name>
    <dbReference type="NCBI Taxonomy" id="644220"/>
    <lineage>
        <taxon>Bacteria</taxon>
        <taxon>Pseudomonadati</taxon>
        <taxon>Pseudomonadota</taxon>
        <taxon>Gammaproteobacteria</taxon>
        <taxon>Lysobacterales</taxon>
        <taxon>Marinicellaceae</taxon>
        <taxon>Marinicella</taxon>
    </lineage>
</organism>
<dbReference type="GO" id="GO:0044877">
    <property type="term" value="F:protein-containing complex binding"/>
    <property type="evidence" value="ECO:0007669"/>
    <property type="project" value="InterPro"/>
</dbReference>
<evidence type="ECO:0000313" key="11">
    <source>
        <dbReference type="EMBL" id="TDR22460.1"/>
    </source>
</evidence>
<evidence type="ECO:0000313" key="12">
    <source>
        <dbReference type="Proteomes" id="UP000295724"/>
    </source>
</evidence>
<dbReference type="EMBL" id="SNZB01000002">
    <property type="protein sequence ID" value="TDR22460.1"/>
    <property type="molecule type" value="Genomic_DNA"/>
</dbReference>
<comment type="similarity">
    <text evidence="7">Belongs to the YfgM family.</text>
</comment>
<reference evidence="11 12" key="1">
    <citation type="submission" date="2019-03" db="EMBL/GenBank/DDBJ databases">
        <title>Genomic Encyclopedia of Type Strains, Phase IV (KMG-IV): sequencing the most valuable type-strain genomes for metagenomic binning, comparative biology and taxonomic classification.</title>
        <authorList>
            <person name="Goeker M."/>
        </authorList>
    </citation>
    <scope>NUCLEOTIDE SEQUENCE [LARGE SCALE GENOMIC DNA]</scope>
    <source>
        <strain evidence="11 12">DSM 25488</strain>
    </source>
</reference>
<evidence type="ECO:0000256" key="6">
    <source>
        <dbReference type="ARBA" id="ARBA00023186"/>
    </source>
</evidence>
<evidence type="ECO:0000259" key="10">
    <source>
        <dbReference type="Pfam" id="PF09976"/>
    </source>
</evidence>
<dbReference type="GO" id="GO:0005886">
    <property type="term" value="C:plasma membrane"/>
    <property type="evidence" value="ECO:0007669"/>
    <property type="project" value="UniProtKB-SubCell"/>
</dbReference>
<evidence type="ECO:0000256" key="3">
    <source>
        <dbReference type="ARBA" id="ARBA00022692"/>
    </source>
</evidence>
<protein>
    <recommendedName>
        <fullName evidence="8">Ancillary SecYEG translocon subunit</fullName>
    </recommendedName>
</protein>